<dbReference type="Proteomes" id="UP000273145">
    <property type="component" value="Chromosome"/>
</dbReference>
<evidence type="ECO:0000256" key="8">
    <source>
        <dbReference type="RuleBase" id="RU361174"/>
    </source>
</evidence>
<dbReference type="InterPro" id="IPR044846">
    <property type="entry name" value="GH10"/>
</dbReference>
<dbReference type="PANTHER" id="PTHR31490">
    <property type="entry name" value="GLYCOSYL HYDROLASE"/>
    <property type="match status" value="1"/>
</dbReference>
<evidence type="ECO:0000256" key="4">
    <source>
        <dbReference type="ARBA" id="ARBA00022801"/>
    </source>
</evidence>
<dbReference type="EMBL" id="CP034248">
    <property type="protein sequence ID" value="AZK45725.1"/>
    <property type="molecule type" value="Genomic_DNA"/>
</dbReference>
<dbReference type="PANTHER" id="PTHR31490:SF90">
    <property type="entry name" value="ENDO-1,4-BETA-XYLANASE A"/>
    <property type="match status" value="1"/>
</dbReference>
<evidence type="ECO:0000256" key="7">
    <source>
        <dbReference type="ARBA" id="ARBA00023326"/>
    </source>
</evidence>
<dbReference type="InterPro" id="IPR001000">
    <property type="entry name" value="GH10_dom"/>
</dbReference>
<reference evidence="10 11" key="1">
    <citation type="submission" date="2018-11" db="EMBL/GenBank/DDBJ databases">
        <title>Genome sequencing of Paenibacillus lentus DSM25539(T).</title>
        <authorList>
            <person name="Kook J.-K."/>
            <person name="Park S.-N."/>
            <person name="Lim Y.K."/>
        </authorList>
    </citation>
    <scope>NUCLEOTIDE SEQUENCE [LARGE SCALE GENOMIC DNA]</scope>
    <source>
        <strain evidence="10 11">DSM 25539</strain>
    </source>
</reference>
<evidence type="ECO:0000313" key="11">
    <source>
        <dbReference type="Proteomes" id="UP000273145"/>
    </source>
</evidence>
<dbReference type="KEGG" id="plen:EIM92_05480"/>
<dbReference type="PROSITE" id="PS51760">
    <property type="entry name" value="GH10_2"/>
    <property type="match status" value="1"/>
</dbReference>
<dbReference type="InterPro" id="IPR017853">
    <property type="entry name" value="GH"/>
</dbReference>
<dbReference type="SMART" id="SM00633">
    <property type="entry name" value="Glyco_10"/>
    <property type="match status" value="1"/>
</dbReference>
<comment type="similarity">
    <text evidence="8">Belongs to the glycosyl hydrolase 10 (cellulase F) family.</text>
</comment>
<organism evidence="10 11">
    <name type="scientific">Paenibacillus lentus</name>
    <dbReference type="NCBI Taxonomy" id="1338368"/>
    <lineage>
        <taxon>Bacteria</taxon>
        <taxon>Bacillati</taxon>
        <taxon>Bacillota</taxon>
        <taxon>Bacilli</taxon>
        <taxon>Bacillales</taxon>
        <taxon>Paenibacillaceae</taxon>
        <taxon>Paenibacillus</taxon>
    </lineage>
</organism>
<dbReference type="PRINTS" id="PR00134">
    <property type="entry name" value="GLHYDRLASE10"/>
</dbReference>
<keyword evidence="6 8" id="KW-0326">Glycosidase</keyword>
<keyword evidence="7 8" id="KW-0624">Polysaccharide degradation</keyword>
<proteinExistence type="inferred from homology"/>
<dbReference type="Pfam" id="PF00331">
    <property type="entry name" value="Glyco_hydro_10"/>
    <property type="match status" value="1"/>
</dbReference>
<comment type="catalytic activity">
    <reaction evidence="1 8">
        <text>Endohydrolysis of (1-&gt;4)-beta-D-xylosidic linkages in xylans.</text>
        <dbReference type="EC" id="3.2.1.8"/>
    </reaction>
</comment>
<name>A0A3Q8S9X8_9BACL</name>
<feature type="domain" description="GH10" evidence="9">
    <location>
        <begin position="18"/>
        <end position="347"/>
    </location>
</feature>
<dbReference type="AlphaFoldDB" id="A0A3Q8S9X8"/>
<dbReference type="SUPFAM" id="SSF51445">
    <property type="entry name" value="(Trans)glycosidases"/>
    <property type="match status" value="1"/>
</dbReference>
<sequence>MTWIGPVRRNFKLDKRRTRAEAALKDVFADDFWIGAAVNPLTIRTQEELLTYHFNSLTAENEMKFASLQPEEGAYSFDAADQLVAFARRHGMAMRGHTLVWHNQSTGWLFEDGDGNPVDKVTLLGRIKSHIHTVVGRYKDDIYAWDVVNEVIADEGDCLLRRSKWLDIVGPDFIARTFEYAHEADPNALLFYNDYNESHPGKRDKIYTLVKLLLEQGVPIHGIGLQAHWNLFDPSLDDIRAAIEKYASLGLQLQLTELDVSMFRFDDKRTDLADPTEEMLEQQAERYGAIFKLLQEYRGVISSVTFWGAADDYTWLDDFPVRGRKNWPFLFDGQHHPKPAFDRVVELASK</sequence>
<keyword evidence="3 10" id="KW-0858">Xylan degradation</keyword>
<evidence type="ECO:0000256" key="6">
    <source>
        <dbReference type="ARBA" id="ARBA00023295"/>
    </source>
</evidence>
<protein>
    <recommendedName>
        <fullName evidence="8">Beta-xylanase</fullName>
        <ecNumber evidence="8">3.2.1.8</ecNumber>
    </recommendedName>
</protein>
<dbReference type="OrthoDB" id="9809277at2"/>
<accession>A0A3Q8S9X8</accession>
<dbReference type="GO" id="GO:0031176">
    <property type="term" value="F:endo-1,4-beta-xylanase activity"/>
    <property type="evidence" value="ECO:0007669"/>
    <property type="project" value="UniProtKB-EC"/>
</dbReference>
<evidence type="ECO:0000256" key="3">
    <source>
        <dbReference type="ARBA" id="ARBA00022651"/>
    </source>
</evidence>
<keyword evidence="4 8" id="KW-0378">Hydrolase</keyword>
<evidence type="ECO:0000259" key="9">
    <source>
        <dbReference type="PROSITE" id="PS51760"/>
    </source>
</evidence>
<gene>
    <name evidence="10" type="ORF">EIM92_05480</name>
</gene>
<dbReference type="Gene3D" id="3.20.20.80">
    <property type="entry name" value="Glycosidases"/>
    <property type="match status" value="1"/>
</dbReference>
<evidence type="ECO:0000256" key="1">
    <source>
        <dbReference type="ARBA" id="ARBA00000681"/>
    </source>
</evidence>
<evidence type="ECO:0000256" key="2">
    <source>
        <dbReference type="ARBA" id="ARBA00004851"/>
    </source>
</evidence>
<keyword evidence="11" id="KW-1185">Reference proteome</keyword>
<dbReference type="EC" id="3.2.1.8" evidence="8"/>
<keyword evidence="5 8" id="KW-0119">Carbohydrate metabolism</keyword>
<evidence type="ECO:0000256" key="5">
    <source>
        <dbReference type="ARBA" id="ARBA00023277"/>
    </source>
</evidence>
<evidence type="ECO:0000313" key="10">
    <source>
        <dbReference type="EMBL" id="AZK45725.1"/>
    </source>
</evidence>
<comment type="pathway">
    <text evidence="2">Glycan degradation; xylan degradation.</text>
</comment>
<dbReference type="GO" id="GO:0045493">
    <property type="term" value="P:xylan catabolic process"/>
    <property type="evidence" value="ECO:0007669"/>
    <property type="project" value="UniProtKB-KW"/>
</dbReference>